<feature type="transmembrane region" description="Helical" evidence="11">
    <location>
        <begin position="38"/>
        <end position="61"/>
    </location>
</feature>
<keyword evidence="5" id="KW-0547">Nucleotide-binding</keyword>
<evidence type="ECO:0000313" key="13">
    <source>
        <dbReference type="Proteomes" id="UP001501570"/>
    </source>
</evidence>
<dbReference type="NCBIfam" id="TIGR03919">
    <property type="entry name" value="T7SS_EccB"/>
    <property type="match status" value="1"/>
</dbReference>
<dbReference type="EMBL" id="BAABJQ010000011">
    <property type="protein sequence ID" value="GAA5188691.1"/>
    <property type="molecule type" value="Genomic_DNA"/>
</dbReference>
<evidence type="ECO:0000256" key="10">
    <source>
        <dbReference type="SAM" id="MobiDB-lite"/>
    </source>
</evidence>
<proteinExistence type="inferred from homology"/>
<evidence type="ECO:0000256" key="4">
    <source>
        <dbReference type="ARBA" id="ARBA00022692"/>
    </source>
</evidence>
<dbReference type="PANTHER" id="PTHR40765:SF2">
    <property type="entry name" value="ESX-2 SECRETION SYSTEM ATPASE ECCB2"/>
    <property type="match status" value="1"/>
</dbReference>
<keyword evidence="3" id="KW-1003">Cell membrane</keyword>
<evidence type="ECO:0000256" key="1">
    <source>
        <dbReference type="ARBA" id="ARBA00004162"/>
    </source>
</evidence>
<protein>
    <submittedName>
        <fullName evidence="12">Type VII secretion protein EccB</fullName>
    </submittedName>
</protein>
<dbReference type="Proteomes" id="UP001501570">
    <property type="component" value="Unassembled WGS sequence"/>
</dbReference>
<keyword evidence="4 11" id="KW-0812">Transmembrane</keyword>
<dbReference type="InterPro" id="IPR007795">
    <property type="entry name" value="T7SS_EccB"/>
</dbReference>
<keyword evidence="9 11" id="KW-0472">Membrane</keyword>
<keyword evidence="6" id="KW-0378">Hydrolase</keyword>
<evidence type="ECO:0000256" key="9">
    <source>
        <dbReference type="ARBA" id="ARBA00023136"/>
    </source>
</evidence>
<evidence type="ECO:0000256" key="11">
    <source>
        <dbReference type="SAM" id="Phobius"/>
    </source>
</evidence>
<evidence type="ECO:0000256" key="6">
    <source>
        <dbReference type="ARBA" id="ARBA00022801"/>
    </source>
</evidence>
<keyword evidence="13" id="KW-1185">Reference proteome</keyword>
<dbReference type="InterPro" id="IPR044857">
    <property type="entry name" value="T7SS_EccB_R1"/>
</dbReference>
<comment type="subcellular location">
    <subcellularLocation>
        <location evidence="1">Cell membrane</location>
        <topology evidence="1">Single-pass membrane protein</topology>
    </subcellularLocation>
</comment>
<comment type="caution">
    <text evidence="12">The sequence shown here is derived from an EMBL/GenBank/DDBJ whole genome shotgun (WGS) entry which is preliminary data.</text>
</comment>
<reference evidence="13" key="1">
    <citation type="journal article" date="2019" name="Int. J. Syst. Evol. Microbiol.">
        <title>The Global Catalogue of Microorganisms (GCM) 10K type strain sequencing project: providing services to taxonomists for standard genome sequencing and annotation.</title>
        <authorList>
            <consortium name="The Broad Institute Genomics Platform"/>
            <consortium name="The Broad Institute Genome Sequencing Center for Infectious Disease"/>
            <person name="Wu L."/>
            <person name="Ma J."/>
        </authorList>
    </citation>
    <scope>NUCLEOTIDE SEQUENCE [LARGE SCALE GENOMIC DNA]</scope>
    <source>
        <strain evidence="13">JCM 18304</strain>
    </source>
</reference>
<name>A0ABP9RYJ8_9ACTN</name>
<dbReference type="InterPro" id="IPR042485">
    <property type="entry name" value="T7SS_EccB_R3"/>
</dbReference>
<accession>A0ABP9RYJ8</accession>
<evidence type="ECO:0000256" key="7">
    <source>
        <dbReference type="ARBA" id="ARBA00022840"/>
    </source>
</evidence>
<organism evidence="12 13">
    <name type="scientific">Rugosimonospora acidiphila</name>
    <dbReference type="NCBI Taxonomy" id="556531"/>
    <lineage>
        <taxon>Bacteria</taxon>
        <taxon>Bacillati</taxon>
        <taxon>Actinomycetota</taxon>
        <taxon>Actinomycetes</taxon>
        <taxon>Micromonosporales</taxon>
        <taxon>Micromonosporaceae</taxon>
        <taxon>Rugosimonospora</taxon>
    </lineage>
</organism>
<feature type="region of interest" description="Disordered" evidence="10">
    <location>
        <begin position="297"/>
        <end position="341"/>
    </location>
</feature>
<evidence type="ECO:0000256" key="2">
    <source>
        <dbReference type="ARBA" id="ARBA00008149"/>
    </source>
</evidence>
<keyword evidence="8 11" id="KW-1133">Transmembrane helix</keyword>
<keyword evidence="7" id="KW-0067">ATP-binding</keyword>
<dbReference type="Gene3D" id="2.40.50.910">
    <property type="entry name" value="Type VII secretion system EccB, repeat 3 domain"/>
    <property type="match status" value="1"/>
</dbReference>
<evidence type="ECO:0000313" key="12">
    <source>
        <dbReference type="EMBL" id="GAA5188691.1"/>
    </source>
</evidence>
<dbReference type="Gene3D" id="3.30.2390.20">
    <property type="entry name" value="Type VII secretion system EccB, repeat 1 domain"/>
    <property type="match status" value="1"/>
</dbReference>
<evidence type="ECO:0000256" key="8">
    <source>
        <dbReference type="ARBA" id="ARBA00022989"/>
    </source>
</evidence>
<evidence type="ECO:0000256" key="5">
    <source>
        <dbReference type="ARBA" id="ARBA00022741"/>
    </source>
</evidence>
<dbReference type="PANTHER" id="PTHR40765">
    <property type="entry name" value="ESX-2 SECRETION SYSTEM ATPASE ECCB2"/>
    <property type="match status" value="1"/>
</dbReference>
<feature type="compositionally biased region" description="Polar residues" evidence="10">
    <location>
        <begin position="298"/>
        <end position="321"/>
    </location>
</feature>
<sequence>MASRRDQLQSYQFLTQRVISAFVMRETDPAQSPLRRGIGAVFAGLMIAVMVGAAFGVYGLLTKMGSDTWKTDGAIVVEKETGATYVYSGGQLHPMLNYASALLDTVGATSSGTPSVFQESSSSLVGVPRGVMLGIPNAPASLPGASNTAGAPWTLCTAATAATGDATTTTLALSVAPAGAQPLGDKSLLVSDPETNTTYLIWHGTRYQIDKQVVPALFGIVSPIPGGTAWLNGLPRGADIGPITISGNGSPSPAVDGHRIGDLLVTQVGNGGVDYWLVLSDGLAPITELQKDIVAAGQSGQQPQQISVSDSTRLPQSTQLQPASGAAAPPERPPALAQLTDPTDPLCAAFTGAKQPPAVSIGGKLPVAGTGTPTGSGASNGAVLADRVVVPAGRAEVVRVMASATTAAGGYYLVTDLGIRYAIASDDVLKALGYQPSAAVAMPDDLVRLIPAGPALDPAAAKTPVSGASTGGS</sequence>
<feature type="compositionally biased region" description="Low complexity" evidence="10">
    <location>
        <begin position="322"/>
        <end position="337"/>
    </location>
</feature>
<dbReference type="Pfam" id="PF05108">
    <property type="entry name" value="T7SS_ESX1_EccB"/>
    <property type="match status" value="1"/>
</dbReference>
<comment type="similarity">
    <text evidence="2">Belongs to the EccB family.</text>
</comment>
<gene>
    <name evidence="12" type="primary">eccB_4</name>
    <name evidence="12" type="ORF">GCM10023322_39930</name>
</gene>
<dbReference type="RefSeq" id="WP_345631601.1">
    <property type="nucleotide sequence ID" value="NZ_BAABJQ010000011.1"/>
</dbReference>
<evidence type="ECO:0000256" key="3">
    <source>
        <dbReference type="ARBA" id="ARBA00022475"/>
    </source>
</evidence>